<dbReference type="InterPro" id="IPR015943">
    <property type="entry name" value="WD40/YVTN_repeat-like_dom_sf"/>
</dbReference>
<dbReference type="InterPro" id="IPR036322">
    <property type="entry name" value="WD40_repeat_dom_sf"/>
</dbReference>
<protein>
    <submittedName>
        <fullName evidence="10">WD domain containing protein</fullName>
    </submittedName>
</protein>
<dbReference type="InterPro" id="IPR001680">
    <property type="entry name" value="WD40_rpt"/>
</dbReference>
<name>A0A167N0F1_9HYPO</name>
<feature type="compositionally biased region" description="Low complexity" evidence="9">
    <location>
        <begin position="528"/>
        <end position="540"/>
    </location>
</feature>
<dbReference type="EMBL" id="AZHD01000021">
    <property type="protein sequence ID" value="OAA54981.1"/>
    <property type="molecule type" value="Genomic_DNA"/>
</dbReference>
<proteinExistence type="predicted"/>
<keyword evidence="4 8" id="KW-0853">WD repeat</keyword>
<sequence length="1095" mass="115461">MASRKAASAAAADSLKKRKRDKVEDAGRSKKRKPEEDRAADGKAAKTGNAKEAHGDSRNSSSSGSKQTGQLVSSSSSRAMDGRPSTWQLSEPMGGFMADIDPIFTADEKHLILVYNTSIQVYATADSLLERRIKLPHQADATASDSPGRVVAAVLSPQSPDVVWVGCADGTLFRVDWRSGAVEHVPRKETPAPPLAGLSAELVRFGSGTKEVLFLAEGVGSDGGPTAAWRVAAYDAGALAKTAGRTLFTTSSGSSSSGSSGNGSHHALGLLRTADHGRFVVAASGATVFVAGLKTTKTTKTTTTTDDDVALPSSLADLTYQVFSLDAPDDIACLDVQTALKKKGAALHLVLGCVRGAMFSRLRRATAEGPPKKNAALQPRKHHWHRRSVHAVKWSKDCNYFISGGPEAVLVLWQADTSKVDFLPHLSASIENIVISPRGASYAVHLDDNSTMVVSTAEMTPTCYVSGLQSLVLGQTPPKDAHVRRTWQPLASSASSSSFAITRPVPAVVDPTNAARVWLRVGNGQRASSSMSSSSLSPSSTTTADANSADGPSLSAALLQTFDVASFQSVAKQPLARTNPTDANMTVLGYPLTEPTVTQLCASRDGQWLASVDEWQPPARDISGVHGEASLQEAWARERREVHLKFWAVHRSNPTEQTTSGSGSDGDKNGDHNAASTVAYELVTRVDEAHFTTKAETILGVAADSQHAGRFATLGDDAVVRFWGIRARMQDGLAAKDPATGRPLVSWHCTMAVPLPLGAAHGSSRRHDDDDDDHHDNNDDYDHDHVRAGSVPRDGPARRSGALTYSEDGSTVFAAFGGPDEAVVYTIDAESGVVRDTLPGLFRGDVRGVASLGPALVLLSADLRVYDVVADELRYGMRLLPESGGAKVPAALTQLAVGSLAQTFAVAVPHVSSSSSSSSKKKNKSAPLWPASRLLVFSPDHVQPLFVRELPTLVVSLLPAVGSSGFLALDAAAQIWSLADAAADTAPLGQSLADLNLPTTTAEAADDPQALQTVDAAEGEDDEDEDDVVDADKDMRDASDDDDSDVDMHDAVIAPQQLRDIFEAAPAATSTTSITDLFWQVSGLLSGGPNVVRAT</sequence>
<evidence type="ECO:0000256" key="3">
    <source>
        <dbReference type="ARBA" id="ARBA00022552"/>
    </source>
</evidence>
<reference evidence="10 11" key="1">
    <citation type="journal article" date="2016" name="Genome Biol. Evol.">
        <title>Divergent and convergent evolution of fungal pathogenicity.</title>
        <authorList>
            <person name="Shang Y."/>
            <person name="Xiao G."/>
            <person name="Zheng P."/>
            <person name="Cen K."/>
            <person name="Zhan S."/>
            <person name="Wang C."/>
        </authorList>
    </citation>
    <scope>NUCLEOTIDE SEQUENCE [LARGE SCALE GENOMIC DNA]</scope>
    <source>
        <strain evidence="10 11">RCEF 264</strain>
    </source>
</reference>
<keyword evidence="5" id="KW-0677">Repeat</keyword>
<feature type="region of interest" description="Disordered" evidence="9">
    <location>
        <begin position="650"/>
        <end position="673"/>
    </location>
</feature>
<feature type="compositionally biased region" description="Low complexity" evidence="9">
    <location>
        <begin position="1"/>
        <end position="13"/>
    </location>
</feature>
<feature type="compositionally biased region" description="Basic and acidic residues" evidence="9">
    <location>
        <begin position="774"/>
        <end position="787"/>
    </location>
</feature>
<feature type="compositionally biased region" description="Basic and acidic residues" evidence="9">
    <location>
        <begin position="21"/>
        <end position="57"/>
    </location>
</feature>
<evidence type="ECO:0000256" key="7">
    <source>
        <dbReference type="ARBA" id="ARBA00023242"/>
    </source>
</evidence>
<feature type="region of interest" description="Disordered" evidence="9">
    <location>
        <begin position="526"/>
        <end position="549"/>
    </location>
</feature>
<dbReference type="PROSITE" id="PS50082">
    <property type="entry name" value="WD_REPEATS_2"/>
    <property type="match status" value="1"/>
</dbReference>
<dbReference type="PANTHER" id="PTHR44215:SF1">
    <property type="entry name" value="WD REPEAT-CONTAINING PROTEIN 75"/>
    <property type="match status" value="1"/>
</dbReference>
<keyword evidence="7" id="KW-0539">Nucleus</keyword>
<keyword evidence="11" id="KW-1185">Reference proteome</keyword>
<feature type="region of interest" description="Disordered" evidence="9">
    <location>
        <begin position="1"/>
        <end position="92"/>
    </location>
</feature>
<feature type="region of interest" description="Disordered" evidence="9">
    <location>
        <begin position="1014"/>
        <end position="1046"/>
    </location>
</feature>
<dbReference type="GO" id="GO:2000234">
    <property type="term" value="P:positive regulation of rRNA processing"/>
    <property type="evidence" value="ECO:0007669"/>
    <property type="project" value="TreeGrafter"/>
</dbReference>
<accession>A0A167N0F1</accession>
<evidence type="ECO:0000256" key="5">
    <source>
        <dbReference type="ARBA" id="ARBA00022737"/>
    </source>
</evidence>
<dbReference type="OrthoDB" id="4096at2759"/>
<feature type="region of interest" description="Disordered" evidence="9">
    <location>
        <begin position="758"/>
        <end position="802"/>
    </location>
</feature>
<dbReference type="InterPro" id="IPR053826">
    <property type="entry name" value="WDR75"/>
</dbReference>
<gene>
    <name evidence="10" type="ORF">SPI_08485</name>
</gene>
<evidence type="ECO:0000313" key="11">
    <source>
        <dbReference type="Proteomes" id="UP000076874"/>
    </source>
</evidence>
<dbReference type="SMART" id="SM00320">
    <property type="entry name" value="WD40"/>
    <property type="match status" value="3"/>
</dbReference>
<feature type="repeat" description="WD" evidence="8">
    <location>
        <begin position="382"/>
        <end position="423"/>
    </location>
</feature>
<dbReference type="SUPFAM" id="SSF50978">
    <property type="entry name" value="WD40 repeat-like"/>
    <property type="match status" value="1"/>
</dbReference>
<dbReference type="GO" id="GO:0032040">
    <property type="term" value="C:small-subunit processome"/>
    <property type="evidence" value="ECO:0007669"/>
    <property type="project" value="InterPro"/>
</dbReference>
<dbReference type="Gene3D" id="2.130.10.10">
    <property type="entry name" value="YVTN repeat-like/Quinoprotein amine dehydrogenase"/>
    <property type="match status" value="1"/>
</dbReference>
<dbReference type="Proteomes" id="UP000076874">
    <property type="component" value="Unassembled WGS sequence"/>
</dbReference>
<keyword evidence="2" id="KW-0690">Ribosome biogenesis</keyword>
<dbReference type="GO" id="GO:0045943">
    <property type="term" value="P:positive regulation of transcription by RNA polymerase I"/>
    <property type="evidence" value="ECO:0007669"/>
    <property type="project" value="InterPro"/>
</dbReference>
<organism evidence="10 11">
    <name type="scientific">Niveomyces insectorum RCEF 264</name>
    <dbReference type="NCBI Taxonomy" id="1081102"/>
    <lineage>
        <taxon>Eukaryota</taxon>
        <taxon>Fungi</taxon>
        <taxon>Dikarya</taxon>
        <taxon>Ascomycota</taxon>
        <taxon>Pezizomycotina</taxon>
        <taxon>Sordariomycetes</taxon>
        <taxon>Hypocreomycetidae</taxon>
        <taxon>Hypocreales</taxon>
        <taxon>Cordycipitaceae</taxon>
        <taxon>Niveomyces</taxon>
    </lineage>
</organism>
<evidence type="ECO:0000256" key="2">
    <source>
        <dbReference type="ARBA" id="ARBA00022517"/>
    </source>
</evidence>
<evidence type="ECO:0000256" key="4">
    <source>
        <dbReference type="ARBA" id="ARBA00022574"/>
    </source>
</evidence>
<feature type="compositionally biased region" description="Acidic residues" evidence="9">
    <location>
        <begin position="1017"/>
        <end position="1029"/>
    </location>
</feature>
<evidence type="ECO:0000256" key="9">
    <source>
        <dbReference type="SAM" id="MobiDB-lite"/>
    </source>
</evidence>
<evidence type="ECO:0000256" key="8">
    <source>
        <dbReference type="PROSITE-ProRule" id="PRU00221"/>
    </source>
</evidence>
<feature type="compositionally biased region" description="Polar residues" evidence="9">
    <location>
        <begin position="66"/>
        <end position="78"/>
    </location>
</feature>
<evidence type="ECO:0000256" key="6">
    <source>
        <dbReference type="ARBA" id="ARBA00023163"/>
    </source>
</evidence>
<dbReference type="GO" id="GO:0003723">
    <property type="term" value="F:RNA binding"/>
    <property type="evidence" value="ECO:0007669"/>
    <property type="project" value="InterPro"/>
</dbReference>
<dbReference type="GO" id="GO:0006364">
    <property type="term" value="P:rRNA processing"/>
    <property type="evidence" value="ECO:0007669"/>
    <property type="project" value="UniProtKB-KW"/>
</dbReference>
<dbReference type="AlphaFoldDB" id="A0A167N0F1"/>
<keyword evidence="6" id="KW-0804">Transcription</keyword>
<evidence type="ECO:0000256" key="1">
    <source>
        <dbReference type="ARBA" id="ARBA00004604"/>
    </source>
</evidence>
<evidence type="ECO:0000313" key="10">
    <source>
        <dbReference type="EMBL" id="OAA54981.1"/>
    </source>
</evidence>
<dbReference type="PANTHER" id="PTHR44215">
    <property type="entry name" value="WD REPEAT-CONTAINING PROTEIN 75"/>
    <property type="match status" value="1"/>
</dbReference>
<keyword evidence="3" id="KW-0698">rRNA processing</keyword>
<comment type="caution">
    <text evidence="10">The sequence shown here is derived from an EMBL/GenBank/DDBJ whole genome shotgun (WGS) entry which is preliminary data.</text>
</comment>
<dbReference type="STRING" id="1081102.A0A167N0F1"/>
<comment type="subcellular location">
    <subcellularLocation>
        <location evidence="1">Nucleus</location>
        <location evidence="1">Nucleolus</location>
    </subcellularLocation>
</comment>